<dbReference type="AlphaFoldDB" id="A0A0C3EF70"/>
<sequence>MPRTRTGMVYCTSSNFGKPPPSRMRIPGAAASQPMSVFLGGGRWGSTRTGCSYAHCIVIFYRIPPTSSSFFNFISYLPPQTPAMVRTSQPSLSYIYISPLLIYLSHCHSYGLSEPQNPFSV</sequence>
<dbReference type="InParanoid" id="A0A0C3EF70"/>
<protein>
    <submittedName>
        <fullName evidence="1">Uncharacterized protein</fullName>
    </submittedName>
</protein>
<evidence type="ECO:0000313" key="1">
    <source>
        <dbReference type="EMBL" id="KIM71305.1"/>
    </source>
</evidence>
<dbReference type="EMBL" id="KN833363">
    <property type="protein sequence ID" value="KIM71305.1"/>
    <property type="molecule type" value="Genomic_DNA"/>
</dbReference>
<dbReference type="HOGENOM" id="CLU_2038934_0_0_1"/>
<keyword evidence="2" id="KW-1185">Reference proteome</keyword>
<proteinExistence type="predicted"/>
<dbReference type="Proteomes" id="UP000054166">
    <property type="component" value="Unassembled WGS sequence"/>
</dbReference>
<reference evidence="1 2" key="1">
    <citation type="submission" date="2014-04" db="EMBL/GenBank/DDBJ databases">
        <authorList>
            <consortium name="DOE Joint Genome Institute"/>
            <person name="Kuo A."/>
            <person name="Tarkka M."/>
            <person name="Buscot F."/>
            <person name="Kohler A."/>
            <person name="Nagy L.G."/>
            <person name="Floudas D."/>
            <person name="Copeland A."/>
            <person name="Barry K.W."/>
            <person name="Cichocki N."/>
            <person name="Veneault-Fourrey C."/>
            <person name="LaButti K."/>
            <person name="Lindquist E.A."/>
            <person name="Lipzen A."/>
            <person name="Lundell T."/>
            <person name="Morin E."/>
            <person name="Murat C."/>
            <person name="Sun H."/>
            <person name="Tunlid A."/>
            <person name="Henrissat B."/>
            <person name="Grigoriev I.V."/>
            <person name="Hibbett D.S."/>
            <person name="Martin F."/>
            <person name="Nordberg H.P."/>
            <person name="Cantor M.N."/>
            <person name="Hua S.X."/>
        </authorList>
    </citation>
    <scope>NUCLEOTIDE SEQUENCE [LARGE SCALE GENOMIC DNA]</scope>
    <source>
        <strain evidence="1 2">F 1598</strain>
    </source>
</reference>
<evidence type="ECO:0000313" key="2">
    <source>
        <dbReference type="Proteomes" id="UP000054166"/>
    </source>
</evidence>
<name>A0A0C3EF70_PILCF</name>
<organism evidence="1 2">
    <name type="scientific">Piloderma croceum (strain F 1598)</name>
    <dbReference type="NCBI Taxonomy" id="765440"/>
    <lineage>
        <taxon>Eukaryota</taxon>
        <taxon>Fungi</taxon>
        <taxon>Dikarya</taxon>
        <taxon>Basidiomycota</taxon>
        <taxon>Agaricomycotina</taxon>
        <taxon>Agaricomycetes</taxon>
        <taxon>Agaricomycetidae</taxon>
        <taxon>Atheliales</taxon>
        <taxon>Atheliaceae</taxon>
        <taxon>Piloderma</taxon>
    </lineage>
</organism>
<reference evidence="2" key="2">
    <citation type="submission" date="2015-01" db="EMBL/GenBank/DDBJ databases">
        <title>Evolutionary Origins and Diversification of the Mycorrhizal Mutualists.</title>
        <authorList>
            <consortium name="DOE Joint Genome Institute"/>
            <consortium name="Mycorrhizal Genomics Consortium"/>
            <person name="Kohler A."/>
            <person name="Kuo A."/>
            <person name="Nagy L.G."/>
            <person name="Floudas D."/>
            <person name="Copeland A."/>
            <person name="Barry K.W."/>
            <person name="Cichocki N."/>
            <person name="Veneault-Fourrey C."/>
            <person name="LaButti K."/>
            <person name="Lindquist E.A."/>
            <person name="Lipzen A."/>
            <person name="Lundell T."/>
            <person name="Morin E."/>
            <person name="Murat C."/>
            <person name="Riley R."/>
            <person name="Ohm R."/>
            <person name="Sun H."/>
            <person name="Tunlid A."/>
            <person name="Henrissat B."/>
            <person name="Grigoriev I.V."/>
            <person name="Hibbett D.S."/>
            <person name="Martin F."/>
        </authorList>
    </citation>
    <scope>NUCLEOTIDE SEQUENCE [LARGE SCALE GENOMIC DNA]</scope>
    <source>
        <strain evidence="2">F 1598</strain>
    </source>
</reference>
<accession>A0A0C3EF70</accession>
<gene>
    <name evidence="1" type="ORF">PILCRDRAFT_757202</name>
</gene>